<keyword evidence="7" id="KW-0472">Membrane</keyword>
<dbReference type="AlphaFoldDB" id="A0A2R3J0W6"/>
<comment type="similarity">
    <text evidence="2">Belongs to the ElaB/YgaM/YqjD family.</text>
</comment>
<protein>
    <submittedName>
        <fullName evidence="8">Uncharacterized protein</fullName>
    </submittedName>
</protein>
<evidence type="ECO:0000256" key="1">
    <source>
        <dbReference type="ARBA" id="ARBA00004377"/>
    </source>
</evidence>
<dbReference type="Proteomes" id="UP000238390">
    <property type="component" value="Chromosome"/>
</dbReference>
<dbReference type="GO" id="GO:0005886">
    <property type="term" value="C:plasma membrane"/>
    <property type="evidence" value="ECO:0007669"/>
    <property type="project" value="UniProtKB-SubCell"/>
</dbReference>
<evidence type="ECO:0000256" key="3">
    <source>
        <dbReference type="ARBA" id="ARBA00022475"/>
    </source>
</evidence>
<dbReference type="InterPro" id="IPR043605">
    <property type="entry name" value="DUF883_C"/>
</dbReference>
<proteinExistence type="inferred from homology"/>
<keyword evidence="4" id="KW-0997">Cell inner membrane</keyword>
<dbReference type="Pfam" id="PF05957">
    <property type="entry name" value="DUF883"/>
    <property type="match status" value="1"/>
</dbReference>
<dbReference type="GeneID" id="77220751"/>
<dbReference type="Pfam" id="PF19029">
    <property type="entry name" value="DUF883_C"/>
    <property type="match status" value="1"/>
</dbReference>
<accession>A0A2R3J0W6</accession>
<dbReference type="GO" id="GO:0043022">
    <property type="term" value="F:ribosome binding"/>
    <property type="evidence" value="ECO:0007669"/>
    <property type="project" value="InterPro"/>
</dbReference>
<dbReference type="PANTHER" id="PTHR35893">
    <property type="entry name" value="INNER MEMBRANE PROTEIN-RELATED"/>
    <property type="match status" value="1"/>
</dbReference>
<evidence type="ECO:0000256" key="7">
    <source>
        <dbReference type="ARBA" id="ARBA00023136"/>
    </source>
</evidence>
<keyword evidence="6" id="KW-1133">Transmembrane helix</keyword>
<comment type="subcellular location">
    <subcellularLocation>
        <location evidence="1">Cell inner membrane</location>
        <topology evidence="1">Single-pass membrane protein</topology>
    </subcellularLocation>
</comment>
<evidence type="ECO:0000256" key="2">
    <source>
        <dbReference type="ARBA" id="ARBA00010423"/>
    </source>
</evidence>
<reference evidence="8 9" key="1">
    <citation type="submission" date="2018-02" db="EMBL/GenBank/DDBJ databases">
        <title>FDA/CDC Antimicrobial Resistant Isolate Bank Genome Sequencing.</title>
        <authorList>
            <person name="Benahmed F.H."/>
            <person name="Lutgring J.D."/>
            <person name="Yoo B."/>
            <person name="Machado M."/>
            <person name="Brown A."/>
            <person name="McAllister G."/>
            <person name="Perry A."/>
            <person name="Halpin A.L."/>
            <person name="Vavikolanu K."/>
            <person name="Ott S."/>
            <person name="Zhao X."/>
            <person name="Tallon L.J."/>
            <person name="Sadzewicz L."/>
            <person name="Aluvathingal J."/>
            <person name="Nadendla S."/>
            <person name="Voskania-kordi A."/>
            <person name="Simonyan V."/>
            <person name="Patel J."/>
            <person name="Shawar R.M."/>
        </authorList>
    </citation>
    <scope>NUCLEOTIDE SEQUENCE [LARGE SCALE GENOMIC DNA]</scope>
    <source>
        <strain evidence="8 9">AR_0356</strain>
    </source>
</reference>
<gene>
    <name evidence="8" type="ORF">CSB93_3757</name>
</gene>
<evidence type="ECO:0000256" key="4">
    <source>
        <dbReference type="ARBA" id="ARBA00022519"/>
    </source>
</evidence>
<sequence length="109" mass="11916">MTLKTRSARAKQAIQDQAMAELQDLIAEVDQLMSGNGSLAGKEGANLREQISSVLHRGRDAMERARRDVLRRSQAAAEATEEYVEDHPWQTIAVSAGAGFLLGLLVGRR</sequence>
<dbReference type="InterPro" id="IPR010279">
    <property type="entry name" value="YqjD/ElaB"/>
</dbReference>
<dbReference type="InterPro" id="IPR043604">
    <property type="entry name" value="DUF883_N"/>
</dbReference>
<dbReference type="PANTHER" id="PTHR35893:SF3">
    <property type="entry name" value="INNER MEMBRANE PROTEIN"/>
    <property type="match status" value="1"/>
</dbReference>
<evidence type="ECO:0000313" key="9">
    <source>
        <dbReference type="Proteomes" id="UP000238390"/>
    </source>
</evidence>
<keyword evidence="5" id="KW-0812">Transmembrane</keyword>
<evidence type="ECO:0000256" key="5">
    <source>
        <dbReference type="ARBA" id="ARBA00022692"/>
    </source>
</evidence>
<organism evidence="8 9">
    <name type="scientific">Pseudomonas paraeruginosa</name>
    <dbReference type="NCBI Taxonomy" id="2994495"/>
    <lineage>
        <taxon>Bacteria</taxon>
        <taxon>Pseudomonadati</taxon>
        <taxon>Pseudomonadota</taxon>
        <taxon>Gammaproteobacteria</taxon>
        <taxon>Pseudomonadales</taxon>
        <taxon>Pseudomonadaceae</taxon>
        <taxon>Pseudomonas</taxon>
    </lineage>
</organism>
<keyword evidence="3" id="KW-1003">Cell membrane</keyword>
<evidence type="ECO:0000313" key="8">
    <source>
        <dbReference type="EMBL" id="AVK07822.1"/>
    </source>
</evidence>
<dbReference type="EMBL" id="CP027169">
    <property type="protein sequence ID" value="AVK07822.1"/>
    <property type="molecule type" value="Genomic_DNA"/>
</dbReference>
<keyword evidence="9" id="KW-1185">Reference proteome</keyword>
<dbReference type="RefSeq" id="WP_003152962.1">
    <property type="nucleotide sequence ID" value="NZ_CP020560.1"/>
</dbReference>
<evidence type="ECO:0000256" key="6">
    <source>
        <dbReference type="ARBA" id="ARBA00022989"/>
    </source>
</evidence>
<name>A0A2R3J0W6_9PSED</name>